<dbReference type="Pfam" id="PF01693">
    <property type="entry name" value="Cauli_VI"/>
    <property type="match status" value="1"/>
</dbReference>
<evidence type="ECO:0000313" key="3">
    <source>
        <dbReference type="Proteomes" id="UP001221757"/>
    </source>
</evidence>
<evidence type="ECO:0000313" key="2">
    <source>
        <dbReference type="EMBL" id="KAJ7693189.1"/>
    </source>
</evidence>
<dbReference type="AlphaFoldDB" id="A0AAD7DJG6"/>
<feature type="domain" description="Ribonuclease H1 N-terminal" evidence="1">
    <location>
        <begin position="74"/>
        <end position="116"/>
    </location>
</feature>
<dbReference type="InterPro" id="IPR037056">
    <property type="entry name" value="RNase_H1_N_sf"/>
</dbReference>
<evidence type="ECO:0000259" key="1">
    <source>
        <dbReference type="Pfam" id="PF01693"/>
    </source>
</evidence>
<name>A0AAD7DJG6_MYCRO</name>
<organism evidence="2 3">
    <name type="scientific">Mycena rosella</name>
    <name type="common">Pink bonnet</name>
    <name type="synonym">Agaricus rosellus</name>
    <dbReference type="NCBI Taxonomy" id="1033263"/>
    <lineage>
        <taxon>Eukaryota</taxon>
        <taxon>Fungi</taxon>
        <taxon>Dikarya</taxon>
        <taxon>Basidiomycota</taxon>
        <taxon>Agaricomycotina</taxon>
        <taxon>Agaricomycetes</taxon>
        <taxon>Agaricomycetidae</taxon>
        <taxon>Agaricales</taxon>
        <taxon>Marasmiineae</taxon>
        <taxon>Mycenaceae</taxon>
        <taxon>Mycena</taxon>
    </lineage>
</organism>
<sequence length="288" mass="31379">MARMLVNIIHMRTGHVNHIPFLLSLIEMEVEELIAAAEGLRLTPFCCSRCCIPRYVSYPDDPSPDALSRMSKRKFYIVKKGDLDGEAIYSHWELAKSHVLGASNASHISCKTWEEALTIWVRNCHQHHGHSTIAPPPYETAQPASSWMPPPIPVRTPASPVHASVSPPSRTPLCMPMSPVRAPVSPRIPVCTPVSPRAPGKLYRVAGSPRVFVIRAAAEAELQSTGATSVLVGTLEQVEDDNGGTGSRYYRVFGSPRVQINRADAMGELMSMGAAELLVGNTLAEVEP</sequence>
<dbReference type="Gene3D" id="3.40.970.10">
    <property type="entry name" value="Ribonuclease H1, N-terminal domain"/>
    <property type="match status" value="1"/>
</dbReference>
<protein>
    <recommendedName>
        <fullName evidence="1">Ribonuclease H1 N-terminal domain-containing protein</fullName>
    </recommendedName>
</protein>
<reference evidence="2" key="1">
    <citation type="submission" date="2023-03" db="EMBL/GenBank/DDBJ databases">
        <title>Massive genome expansion in bonnet fungi (Mycena s.s.) driven by repeated elements and novel gene families across ecological guilds.</title>
        <authorList>
            <consortium name="Lawrence Berkeley National Laboratory"/>
            <person name="Harder C.B."/>
            <person name="Miyauchi S."/>
            <person name="Viragh M."/>
            <person name="Kuo A."/>
            <person name="Thoen E."/>
            <person name="Andreopoulos B."/>
            <person name="Lu D."/>
            <person name="Skrede I."/>
            <person name="Drula E."/>
            <person name="Henrissat B."/>
            <person name="Morin E."/>
            <person name="Kohler A."/>
            <person name="Barry K."/>
            <person name="LaButti K."/>
            <person name="Morin E."/>
            <person name="Salamov A."/>
            <person name="Lipzen A."/>
            <person name="Mereny Z."/>
            <person name="Hegedus B."/>
            <person name="Baldrian P."/>
            <person name="Stursova M."/>
            <person name="Weitz H."/>
            <person name="Taylor A."/>
            <person name="Grigoriev I.V."/>
            <person name="Nagy L.G."/>
            <person name="Martin F."/>
            <person name="Kauserud H."/>
        </authorList>
    </citation>
    <scope>NUCLEOTIDE SEQUENCE</scope>
    <source>
        <strain evidence="2">CBHHK067</strain>
    </source>
</reference>
<gene>
    <name evidence="2" type="ORF">B0H17DRAFT_1200010</name>
</gene>
<dbReference type="EMBL" id="JARKIE010000047">
    <property type="protein sequence ID" value="KAJ7693189.1"/>
    <property type="molecule type" value="Genomic_DNA"/>
</dbReference>
<keyword evidence="3" id="KW-1185">Reference proteome</keyword>
<dbReference type="Proteomes" id="UP001221757">
    <property type="component" value="Unassembled WGS sequence"/>
</dbReference>
<dbReference type="InterPro" id="IPR011320">
    <property type="entry name" value="RNase_H1_N"/>
</dbReference>
<comment type="caution">
    <text evidence="2">The sequence shown here is derived from an EMBL/GenBank/DDBJ whole genome shotgun (WGS) entry which is preliminary data.</text>
</comment>
<proteinExistence type="predicted"/>
<accession>A0AAD7DJG6</accession>